<keyword evidence="2 8" id="KW-0479">Metal-binding</keyword>
<dbReference type="AlphaFoldDB" id="A0A1G8BC57"/>
<feature type="binding site" evidence="7">
    <location>
        <begin position="321"/>
        <end position="323"/>
    </location>
    <ligand>
        <name>substrate</name>
    </ligand>
</feature>
<dbReference type="InterPro" id="IPR011059">
    <property type="entry name" value="Metal-dep_hydrolase_composite"/>
</dbReference>
<dbReference type="GO" id="GO:0046872">
    <property type="term" value="F:metal ion binding"/>
    <property type="evidence" value="ECO:0007669"/>
    <property type="project" value="UniProtKB-KW"/>
</dbReference>
<dbReference type="SUPFAM" id="SSF51556">
    <property type="entry name" value="Metallo-dependent hydrolases"/>
    <property type="match status" value="1"/>
</dbReference>
<dbReference type="PANTHER" id="PTHR11113">
    <property type="entry name" value="N-ACETYLGLUCOSAMINE-6-PHOSPHATE DEACETYLASE"/>
    <property type="match status" value="1"/>
</dbReference>
<evidence type="ECO:0000256" key="7">
    <source>
        <dbReference type="PIRSR" id="PIRSR038994-2"/>
    </source>
</evidence>
<dbReference type="PANTHER" id="PTHR11113:SF14">
    <property type="entry name" value="N-ACETYLGLUCOSAMINE-6-PHOSPHATE DEACETYLASE"/>
    <property type="match status" value="1"/>
</dbReference>
<evidence type="ECO:0000256" key="5">
    <source>
        <dbReference type="PIRNR" id="PIRNR038994"/>
    </source>
</evidence>
<dbReference type="GO" id="GO:0008448">
    <property type="term" value="F:N-acetylglucosamine-6-phosphate deacetylase activity"/>
    <property type="evidence" value="ECO:0007669"/>
    <property type="project" value="InterPro"/>
</dbReference>
<feature type="domain" description="Amidohydrolase-related" evidence="9">
    <location>
        <begin position="68"/>
        <end position="380"/>
    </location>
</feature>
<evidence type="ECO:0000256" key="3">
    <source>
        <dbReference type="ARBA" id="ARBA00022801"/>
    </source>
</evidence>
<protein>
    <submittedName>
        <fullName evidence="10">N-acetylglucosamine 6-phosphate deacetylase</fullName>
    </submittedName>
</protein>
<sequence>MLPRTPVARVGRVDAHAETAAGTTLLRGRVVSDGLAADSAWVLVEGDRIADVGTGRPPAADRAIDGAVVAPGFVDLHCHGGAGVAFDDGEEAIERAMAFHRAHGTTRQLASLVTGALDDMTARTAAVAAVAARDDRLLGVHLEGPCIAEARKGAHDVTLLRDPDAASLDALAGGVGDLLAMITLAPELDGGMAAVTALSARGWRVAVGHTDAVVEQGAAAFDAGATIVTHAFNGMRGLDHRSPGVLPAAFDDERVTIEVIADGVHVHPRMVRLLFDAAPGRVALITDAMAAAGQPDGEWMLGSLAVTVTDGVPRLRDGGAIAGSTLTLDHAVRVAVDAGVPLPVAIDAATRVPARALGVDDRFGSIASGRVADLVVLDEHLQVAAVLSRGALVPQR</sequence>
<keyword evidence="11" id="KW-1185">Reference proteome</keyword>
<feature type="binding site" evidence="7">
    <location>
        <position position="154"/>
    </location>
    <ligand>
        <name>substrate</name>
    </ligand>
</feature>
<evidence type="ECO:0000256" key="4">
    <source>
        <dbReference type="ARBA" id="ARBA00023277"/>
    </source>
</evidence>
<evidence type="ECO:0000259" key="9">
    <source>
        <dbReference type="Pfam" id="PF01979"/>
    </source>
</evidence>
<keyword evidence="4 5" id="KW-0119">Carbohydrate metabolism</keyword>
<dbReference type="Gene3D" id="2.30.40.10">
    <property type="entry name" value="Urease, subunit C, domain 1"/>
    <property type="match status" value="1"/>
</dbReference>
<dbReference type="InterPro" id="IPR006680">
    <property type="entry name" value="Amidohydro-rel"/>
</dbReference>
<feature type="binding site" evidence="7">
    <location>
        <position position="265"/>
    </location>
    <ligand>
        <name>substrate</name>
    </ligand>
</feature>
<keyword evidence="3 5" id="KW-0378">Hydrolase</keyword>
<dbReference type="OrthoDB" id="9776488at2"/>
<feature type="binding site" evidence="7">
    <location>
        <begin position="233"/>
        <end position="234"/>
    </location>
    <ligand>
        <name>substrate</name>
    </ligand>
</feature>
<dbReference type="STRING" id="399736.SAMN04489720_0888"/>
<evidence type="ECO:0000256" key="6">
    <source>
        <dbReference type="PIRSR" id="PIRSR038994-1"/>
    </source>
</evidence>
<dbReference type="CDD" id="cd00854">
    <property type="entry name" value="NagA"/>
    <property type="match status" value="1"/>
</dbReference>
<dbReference type="Gene3D" id="3.20.20.140">
    <property type="entry name" value="Metal-dependent hydrolases"/>
    <property type="match status" value="1"/>
</dbReference>
<dbReference type="Pfam" id="PF01979">
    <property type="entry name" value="Amidohydro_1"/>
    <property type="match status" value="1"/>
</dbReference>
<feature type="binding site" evidence="8">
    <location>
        <position position="143"/>
    </location>
    <ligand>
        <name>Zn(2+)</name>
        <dbReference type="ChEBI" id="CHEBI:29105"/>
    </ligand>
</feature>
<evidence type="ECO:0000256" key="2">
    <source>
        <dbReference type="ARBA" id="ARBA00022723"/>
    </source>
</evidence>
<feature type="binding site" evidence="7">
    <location>
        <position position="241"/>
    </location>
    <ligand>
        <name>substrate</name>
    </ligand>
</feature>
<reference evidence="11" key="1">
    <citation type="submission" date="2016-10" db="EMBL/GenBank/DDBJ databases">
        <authorList>
            <person name="Varghese N."/>
            <person name="Submissions S."/>
        </authorList>
    </citation>
    <scope>NUCLEOTIDE SEQUENCE [LARGE SCALE GENOMIC DNA]</scope>
    <source>
        <strain evidence="11">DSM 22002</strain>
    </source>
</reference>
<dbReference type="GO" id="GO:0006046">
    <property type="term" value="P:N-acetylglucosamine catabolic process"/>
    <property type="evidence" value="ECO:0007669"/>
    <property type="project" value="TreeGrafter"/>
</dbReference>
<name>A0A1G8BC57_9MICO</name>
<organism evidence="10 11">
    <name type="scientific">Agrococcus jejuensis</name>
    <dbReference type="NCBI Taxonomy" id="399736"/>
    <lineage>
        <taxon>Bacteria</taxon>
        <taxon>Bacillati</taxon>
        <taxon>Actinomycetota</taxon>
        <taxon>Actinomycetes</taxon>
        <taxon>Micrococcales</taxon>
        <taxon>Microbacteriaceae</taxon>
        <taxon>Agrococcus</taxon>
    </lineage>
</organism>
<dbReference type="PIRSF" id="PIRSF038994">
    <property type="entry name" value="NagA"/>
    <property type="match status" value="1"/>
</dbReference>
<evidence type="ECO:0000313" key="11">
    <source>
        <dbReference type="Proteomes" id="UP000198822"/>
    </source>
</evidence>
<dbReference type="SUPFAM" id="SSF51338">
    <property type="entry name" value="Composite domain of metallo-dependent hydrolases"/>
    <property type="match status" value="1"/>
</dbReference>
<dbReference type="NCBIfam" id="TIGR00221">
    <property type="entry name" value="nagA"/>
    <property type="match status" value="1"/>
</dbReference>
<comment type="cofactor">
    <cofactor evidence="8">
        <name>a divalent metal cation</name>
        <dbReference type="ChEBI" id="CHEBI:60240"/>
    </cofactor>
    <text evidence="8">Binds 1 divalent metal cation per subunit.</text>
</comment>
<evidence type="ECO:0000256" key="1">
    <source>
        <dbReference type="ARBA" id="ARBA00010716"/>
    </source>
</evidence>
<dbReference type="Proteomes" id="UP000198822">
    <property type="component" value="Chromosome I"/>
</dbReference>
<feature type="binding site" evidence="8">
    <location>
        <position position="209"/>
    </location>
    <ligand>
        <name>Zn(2+)</name>
        <dbReference type="ChEBI" id="CHEBI:29105"/>
    </ligand>
</feature>
<proteinExistence type="inferred from homology"/>
<dbReference type="InterPro" id="IPR003764">
    <property type="entry name" value="GlcNAc_6-P_deAcase"/>
</dbReference>
<evidence type="ECO:0000256" key="8">
    <source>
        <dbReference type="PIRSR" id="PIRSR038994-3"/>
    </source>
</evidence>
<feature type="active site" description="Proton donor/acceptor" evidence="6">
    <location>
        <position position="287"/>
    </location>
</feature>
<dbReference type="EMBL" id="LT629695">
    <property type="protein sequence ID" value="SDH30758.1"/>
    <property type="molecule type" value="Genomic_DNA"/>
</dbReference>
<dbReference type="InterPro" id="IPR032466">
    <property type="entry name" value="Metal_Hydrolase"/>
</dbReference>
<comment type="similarity">
    <text evidence="1 5">Belongs to the metallo-dependent hydrolases superfamily. NagA family.</text>
</comment>
<evidence type="ECO:0000313" key="10">
    <source>
        <dbReference type="EMBL" id="SDH30758.1"/>
    </source>
</evidence>
<feature type="binding site" evidence="8">
    <location>
        <position position="230"/>
    </location>
    <ligand>
        <name>Zn(2+)</name>
        <dbReference type="ChEBI" id="CHEBI:29105"/>
    </ligand>
</feature>
<gene>
    <name evidence="10" type="ORF">SAMN04489720_0888</name>
</gene>
<accession>A0A1G8BC57</accession>